<keyword evidence="5" id="KW-0560">Oxidoreductase</keyword>
<dbReference type="Pfam" id="PF00067">
    <property type="entry name" value="p450"/>
    <property type="match status" value="1"/>
</dbReference>
<dbReference type="GO" id="GO:0005506">
    <property type="term" value="F:iron ion binding"/>
    <property type="evidence" value="ECO:0007669"/>
    <property type="project" value="InterPro"/>
</dbReference>
<dbReference type="Gene3D" id="1.10.630.10">
    <property type="entry name" value="Cytochrome P450"/>
    <property type="match status" value="1"/>
</dbReference>
<dbReference type="PANTHER" id="PTHR24291">
    <property type="entry name" value="CYTOCHROME P450 FAMILY 4"/>
    <property type="match status" value="1"/>
</dbReference>
<dbReference type="GO" id="GO:0020037">
    <property type="term" value="F:heme binding"/>
    <property type="evidence" value="ECO:0007669"/>
    <property type="project" value="InterPro"/>
</dbReference>
<keyword evidence="6" id="KW-0408">Iron</keyword>
<evidence type="ECO:0000256" key="6">
    <source>
        <dbReference type="ARBA" id="ARBA00023004"/>
    </source>
</evidence>
<gene>
    <name evidence="8" type="ORF">L798_09122</name>
</gene>
<dbReference type="AlphaFoldDB" id="A0A067R4E9"/>
<evidence type="ECO:0000256" key="5">
    <source>
        <dbReference type="ARBA" id="ARBA00023002"/>
    </source>
</evidence>
<keyword evidence="4" id="KW-0479">Metal-binding</keyword>
<dbReference type="Proteomes" id="UP000027135">
    <property type="component" value="Unassembled WGS sequence"/>
</dbReference>
<dbReference type="GO" id="GO:0004497">
    <property type="term" value="F:monooxygenase activity"/>
    <property type="evidence" value="ECO:0007669"/>
    <property type="project" value="UniProtKB-KW"/>
</dbReference>
<dbReference type="OMA" id="NCEKIYD"/>
<dbReference type="InterPro" id="IPR001128">
    <property type="entry name" value="Cyt_P450"/>
</dbReference>
<dbReference type="EMBL" id="KK852758">
    <property type="protein sequence ID" value="KDR17054.1"/>
    <property type="molecule type" value="Genomic_DNA"/>
</dbReference>
<dbReference type="PANTHER" id="PTHR24291:SF187">
    <property type="entry name" value="CYTOCHROME P450 4AE1-RELATED"/>
    <property type="match status" value="1"/>
</dbReference>
<evidence type="ECO:0000313" key="9">
    <source>
        <dbReference type="Proteomes" id="UP000027135"/>
    </source>
</evidence>
<evidence type="ECO:0000256" key="3">
    <source>
        <dbReference type="ARBA" id="ARBA00022617"/>
    </source>
</evidence>
<keyword evidence="7" id="KW-0503">Monooxygenase</keyword>
<proteinExistence type="inferred from homology"/>
<evidence type="ECO:0000256" key="2">
    <source>
        <dbReference type="ARBA" id="ARBA00010617"/>
    </source>
</evidence>
<reference evidence="8 9" key="1">
    <citation type="journal article" date="2014" name="Nat. Commun.">
        <title>Molecular traces of alternative social organization in a termite genome.</title>
        <authorList>
            <person name="Terrapon N."/>
            <person name="Li C."/>
            <person name="Robertson H.M."/>
            <person name="Ji L."/>
            <person name="Meng X."/>
            <person name="Booth W."/>
            <person name="Chen Z."/>
            <person name="Childers C.P."/>
            <person name="Glastad K.M."/>
            <person name="Gokhale K."/>
            <person name="Gowin J."/>
            <person name="Gronenberg W."/>
            <person name="Hermansen R.A."/>
            <person name="Hu H."/>
            <person name="Hunt B.G."/>
            <person name="Huylmans A.K."/>
            <person name="Khalil S.M."/>
            <person name="Mitchell R.D."/>
            <person name="Munoz-Torres M.C."/>
            <person name="Mustard J.A."/>
            <person name="Pan H."/>
            <person name="Reese J.T."/>
            <person name="Scharf M.E."/>
            <person name="Sun F."/>
            <person name="Vogel H."/>
            <person name="Xiao J."/>
            <person name="Yang W."/>
            <person name="Yang Z."/>
            <person name="Yang Z."/>
            <person name="Zhou J."/>
            <person name="Zhu J."/>
            <person name="Brent C.S."/>
            <person name="Elsik C.G."/>
            <person name="Goodisman M.A."/>
            <person name="Liberles D.A."/>
            <person name="Roe R.M."/>
            <person name="Vargo E.L."/>
            <person name="Vilcinskas A."/>
            <person name="Wang J."/>
            <person name="Bornberg-Bauer E."/>
            <person name="Korb J."/>
            <person name="Zhang G."/>
            <person name="Liebig J."/>
        </authorList>
    </citation>
    <scope>NUCLEOTIDE SEQUENCE [LARGE SCALE GENOMIC DNA]</scope>
    <source>
        <tissue evidence="8">Whole organism</tissue>
    </source>
</reference>
<keyword evidence="3" id="KW-0349">Heme</keyword>
<keyword evidence="9" id="KW-1185">Reference proteome</keyword>
<dbReference type="InterPro" id="IPR050196">
    <property type="entry name" value="Cytochrome_P450_Monoox"/>
</dbReference>
<comment type="similarity">
    <text evidence="2">Belongs to the cytochrome P450 family.</text>
</comment>
<dbReference type="InterPro" id="IPR036396">
    <property type="entry name" value="Cyt_P450_sf"/>
</dbReference>
<comment type="cofactor">
    <cofactor evidence="1">
        <name>heme</name>
        <dbReference type="ChEBI" id="CHEBI:30413"/>
    </cofactor>
</comment>
<organism evidence="8 9">
    <name type="scientific">Zootermopsis nevadensis</name>
    <name type="common">Dampwood termite</name>
    <dbReference type="NCBI Taxonomy" id="136037"/>
    <lineage>
        <taxon>Eukaryota</taxon>
        <taxon>Metazoa</taxon>
        <taxon>Ecdysozoa</taxon>
        <taxon>Arthropoda</taxon>
        <taxon>Hexapoda</taxon>
        <taxon>Insecta</taxon>
        <taxon>Pterygota</taxon>
        <taxon>Neoptera</taxon>
        <taxon>Polyneoptera</taxon>
        <taxon>Dictyoptera</taxon>
        <taxon>Blattodea</taxon>
        <taxon>Blattoidea</taxon>
        <taxon>Termitoidae</taxon>
        <taxon>Termopsidae</taxon>
        <taxon>Zootermopsis</taxon>
    </lineage>
</organism>
<evidence type="ECO:0000313" key="8">
    <source>
        <dbReference type="EMBL" id="KDR17054.1"/>
    </source>
</evidence>
<dbReference type="GO" id="GO:0016705">
    <property type="term" value="F:oxidoreductase activity, acting on paired donors, with incorporation or reduction of molecular oxygen"/>
    <property type="evidence" value="ECO:0007669"/>
    <property type="project" value="InterPro"/>
</dbReference>
<name>A0A067R4E9_ZOONE</name>
<evidence type="ECO:0000256" key="7">
    <source>
        <dbReference type="ARBA" id="ARBA00023033"/>
    </source>
</evidence>
<dbReference type="InParanoid" id="A0A067R4E9"/>
<dbReference type="SUPFAM" id="SSF48264">
    <property type="entry name" value="Cytochrome P450"/>
    <property type="match status" value="1"/>
</dbReference>
<dbReference type="eggNOG" id="KOG0157">
    <property type="taxonomic scope" value="Eukaryota"/>
</dbReference>
<sequence length="105" mass="11838">MERVMAELKEIFGDSGHSPTLHDLQNMNYLEQVIKETLRLFPTVPIIGRKISDLNIGQKYSVLMLKSSLSTLLRNYKLLVGVTPLVLANEIILKSLSGICINLER</sequence>
<accession>A0A067R4E9</accession>
<protein>
    <submittedName>
        <fullName evidence="8">Cytochrome P450 4c3</fullName>
    </submittedName>
</protein>
<evidence type="ECO:0000256" key="4">
    <source>
        <dbReference type="ARBA" id="ARBA00022723"/>
    </source>
</evidence>
<evidence type="ECO:0000256" key="1">
    <source>
        <dbReference type="ARBA" id="ARBA00001971"/>
    </source>
</evidence>